<feature type="domain" description="DALR anticodon binding" evidence="13">
    <location>
        <begin position="544"/>
        <end position="684"/>
    </location>
</feature>
<dbReference type="HAMAP" id="MF_00123">
    <property type="entry name" value="Arg_tRNA_synth"/>
    <property type="match status" value="1"/>
</dbReference>
<evidence type="ECO:0000256" key="10">
    <source>
        <dbReference type="ARBA" id="ARBA00049339"/>
    </source>
</evidence>
<evidence type="ECO:0000256" key="12">
    <source>
        <dbReference type="RuleBase" id="RU363038"/>
    </source>
</evidence>
<name>D6ZWL1_BIFLJ</name>
<proteinExistence type="inferred from homology"/>
<evidence type="ECO:0000256" key="4">
    <source>
        <dbReference type="ARBA" id="ARBA00022490"/>
    </source>
</evidence>
<dbReference type="EMBL" id="CP002010">
    <property type="protein sequence ID" value="ADH01268.1"/>
    <property type="molecule type" value="Genomic_DNA"/>
</dbReference>
<keyword evidence="9 11" id="KW-0030">Aminoacyl-tRNA synthetase</keyword>
<evidence type="ECO:0000256" key="8">
    <source>
        <dbReference type="ARBA" id="ARBA00022917"/>
    </source>
</evidence>
<dbReference type="CDD" id="cd00671">
    <property type="entry name" value="ArgRS_core"/>
    <property type="match status" value="1"/>
</dbReference>
<dbReference type="SUPFAM" id="SSF52374">
    <property type="entry name" value="Nucleotidylyl transferase"/>
    <property type="match status" value="1"/>
</dbReference>
<evidence type="ECO:0000256" key="3">
    <source>
        <dbReference type="ARBA" id="ARBA00011245"/>
    </source>
</evidence>
<comment type="catalytic activity">
    <reaction evidence="10 11">
        <text>tRNA(Arg) + L-arginine + ATP = L-arginyl-tRNA(Arg) + AMP + diphosphate</text>
        <dbReference type="Rhea" id="RHEA:20301"/>
        <dbReference type="Rhea" id="RHEA-COMP:9658"/>
        <dbReference type="Rhea" id="RHEA-COMP:9673"/>
        <dbReference type="ChEBI" id="CHEBI:30616"/>
        <dbReference type="ChEBI" id="CHEBI:32682"/>
        <dbReference type="ChEBI" id="CHEBI:33019"/>
        <dbReference type="ChEBI" id="CHEBI:78442"/>
        <dbReference type="ChEBI" id="CHEBI:78513"/>
        <dbReference type="ChEBI" id="CHEBI:456215"/>
        <dbReference type="EC" id="6.1.1.19"/>
    </reaction>
</comment>
<keyword evidence="5 11" id="KW-0436">Ligase</keyword>
<evidence type="ECO:0000259" key="14">
    <source>
        <dbReference type="SMART" id="SM01016"/>
    </source>
</evidence>
<evidence type="ECO:0000256" key="1">
    <source>
        <dbReference type="ARBA" id="ARBA00004496"/>
    </source>
</evidence>
<dbReference type="PANTHER" id="PTHR11956">
    <property type="entry name" value="ARGINYL-TRNA SYNTHETASE"/>
    <property type="match status" value="1"/>
</dbReference>
<dbReference type="AlphaFoldDB" id="D6ZWL1"/>
<dbReference type="SUPFAM" id="SSF47323">
    <property type="entry name" value="Anticodon-binding domain of a subclass of class I aminoacyl-tRNA synthetases"/>
    <property type="match status" value="1"/>
</dbReference>
<evidence type="ECO:0000256" key="11">
    <source>
        <dbReference type="HAMAP-Rule" id="MF_00123"/>
    </source>
</evidence>
<dbReference type="Gene3D" id="3.30.1360.70">
    <property type="entry name" value="Arginyl tRNA synthetase N-terminal domain"/>
    <property type="match status" value="1"/>
</dbReference>
<dbReference type="InterPro" id="IPR008909">
    <property type="entry name" value="DALR_anticod-bd"/>
</dbReference>
<dbReference type="InterPro" id="IPR001412">
    <property type="entry name" value="aa-tRNA-synth_I_CS"/>
</dbReference>
<comment type="similarity">
    <text evidence="2 11 12">Belongs to the class-I aminoacyl-tRNA synthetase family.</text>
</comment>
<evidence type="ECO:0000256" key="7">
    <source>
        <dbReference type="ARBA" id="ARBA00022840"/>
    </source>
</evidence>
<dbReference type="NCBIfam" id="TIGR00456">
    <property type="entry name" value="argS"/>
    <property type="match status" value="1"/>
</dbReference>
<dbReference type="InterPro" id="IPR001278">
    <property type="entry name" value="Arg-tRNA-ligase"/>
</dbReference>
<protein>
    <recommendedName>
        <fullName evidence="11">Arginine--tRNA ligase</fullName>
        <ecNumber evidence="11">6.1.1.19</ecNumber>
    </recommendedName>
    <alternativeName>
        <fullName evidence="11">Arginyl-tRNA synthetase</fullName>
        <shortName evidence="11">ArgRS</shortName>
    </alternativeName>
</protein>
<dbReference type="GO" id="GO:0005524">
    <property type="term" value="F:ATP binding"/>
    <property type="evidence" value="ECO:0007669"/>
    <property type="project" value="UniProtKB-UniRule"/>
</dbReference>
<evidence type="ECO:0000256" key="9">
    <source>
        <dbReference type="ARBA" id="ARBA00023146"/>
    </source>
</evidence>
<dbReference type="GO" id="GO:0006420">
    <property type="term" value="P:arginyl-tRNA aminoacylation"/>
    <property type="evidence" value="ECO:0007669"/>
    <property type="project" value="UniProtKB-UniRule"/>
</dbReference>
<comment type="subcellular location">
    <subcellularLocation>
        <location evidence="1 11">Cytoplasm</location>
    </subcellularLocation>
</comment>
<dbReference type="SMART" id="SM01016">
    <property type="entry name" value="Arg_tRNA_synt_N"/>
    <property type="match status" value="1"/>
</dbReference>
<reference evidence="15 16" key="1">
    <citation type="journal article" date="2010" name="J. Bacteriol.">
        <title>Complete genome sequence of Bifidobacterium longum JDM301.</title>
        <authorList>
            <person name="Wei Y.X."/>
            <person name="Zhang Z.Y."/>
            <person name="Liu C."/>
            <person name="Zhu Y.Z."/>
            <person name="Zhu Y.Q."/>
            <person name="Zheng H."/>
            <person name="Zhao G.P."/>
            <person name="Wang S."/>
            <person name="Guo X.K."/>
        </authorList>
    </citation>
    <scope>NUCLEOTIDE SEQUENCE [LARGE SCALE GENOMIC DNA]</scope>
    <source>
        <strain evidence="15 16">JDM301</strain>
    </source>
</reference>
<dbReference type="Proteomes" id="UP000006740">
    <property type="component" value="Chromosome"/>
</dbReference>
<dbReference type="SUPFAM" id="SSF55190">
    <property type="entry name" value="Arginyl-tRNA synthetase (ArgRS), N-terminal 'additional' domain"/>
    <property type="match status" value="1"/>
</dbReference>
<dbReference type="PANTHER" id="PTHR11956:SF5">
    <property type="entry name" value="ARGININE--TRNA LIGASE, CYTOPLASMIC"/>
    <property type="match status" value="1"/>
</dbReference>
<dbReference type="SMART" id="SM00836">
    <property type="entry name" value="DALR_1"/>
    <property type="match status" value="1"/>
</dbReference>
<feature type="short sequence motif" description="'HIGH' region" evidence="11">
    <location>
        <begin position="211"/>
        <end position="221"/>
    </location>
</feature>
<keyword evidence="7 11" id="KW-0067">ATP-binding</keyword>
<gene>
    <name evidence="11 15" type="primary">argS</name>
    <name evidence="15" type="ordered locus">BLJ_1845</name>
</gene>
<dbReference type="Gene3D" id="1.10.730.10">
    <property type="entry name" value="Isoleucyl-tRNA Synthetase, Domain 1"/>
    <property type="match status" value="1"/>
</dbReference>
<comment type="subunit">
    <text evidence="3 11">Monomer.</text>
</comment>
<dbReference type="GO" id="GO:0004814">
    <property type="term" value="F:arginine-tRNA ligase activity"/>
    <property type="evidence" value="ECO:0007669"/>
    <property type="project" value="UniProtKB-UniRule"/>
</dbReference>
<dbReference type="InterPro" id="IPR014729">
    <property type="entry name" value="Rossmann-like_a/b/a_fold"/>
</dbReference>
<dbReference type="KEGG" id="bll:BLJ_1845"/>
<dbReference type="Pfam" id="PF05746">
    <property type="entry name" value="DALR_1"/>
    <property type="match status" value="1"/>
</dbReference>
<evidence type="ECO:0000259" key="13">
    <source>
        <dbReference type="SMART" id="SM00836"/>
    </source>
</evidence>
<evidence type="ECO:0000256" key="6">
    <source>
        <dbReference type="ARBA" id="ARBA00022741"/>
    </source>
</evidence>
<evidence type="ECO:0000313" key="16">
    <source>
        <dbReference type="Proteomes" id="UP000006740"/>
    </source>
</evidence>
<dbReference type="InterPro" id="IPR036695">
    <property type="entry name" value="Arg-tRNA-synth_N_sf"/>
</dbReference>
<dbReference type="EC" id="6.1.1.19" evidence="11"/>
<dbReference type="PROSITE" id="PS00178">
    <property type="entry name" value="AA_TRNA_LIGASE_I"/>
    <property type="match status" value="1"/>
</dbReference>
<dbReference type="PRINTS" id="PR01038">
    <property type="entry name" value="TRNASYNTHARG"/>
</dbReference>
<dbReference type="Gene3D" id="3.40.50.620">
    <property type="entry name" value="HUPs"/>
    <property type="match status" value="1"/>
</dbReference>
<dbReference type="HOGENOM" id="CLU_006406_0_1_11"/>
<dbReference type="InterPro" id="IPR005148">
    <property type="entry name" value="Arg-tRNA-synth_N"/>
</dbReference>
<organism evidence="15 16">
    <name type="scientific">Bifidobacterium longum subsp. longum (strain JDM301)</name>
    <dbReference type="NCBI Taxonomy" id="759350"/>
    <lineage>
        <taxon>Bacteria</taxon>
        <taxon>Bacillati</taxon>
        <taxon>Actinomycetota</taxon>
        <taxon>Actinomycetes</taxon>
        <taxon>Bifidobacteriales</taxon>
        <taxon>Bifidobacteriaceae</taxon>
        <taxon>Bifidobacterium</taxon>
    </lineage>
</organism>
<evidence type="ECO:0000313" key="15">
    <source>
        <dbReference type="EMBL" id="ADH01268.1"/>
    </source>
</evidence>
<keyword evidence="8 11" id="KW-0648">Protein biosynthesis</keyword>
<sequence length="684" mass="74131">MAGCDQPVALAVAENEPYCSICHNVTNDWGLSPAICTSFARRSIMAADDDRTRHGVAIAGILRRMSPEALSELISSIAHNLVAAGQAGALTDELIPPVDKLAVMRPKDRAHGDWASNIAMQLAKKAGMKPRDLAEPFAAALAEADGIAKVEVAGPGFINITLDSASAAAVVDTVLAAGAVTDTDKHLNKVNEYGRNAHLGGQTLNLEFVSANPTGPIHIGGTRWAAVGDAMARVLEANGAKVVREYYFNDHGEQINRFAKSLVAAWAEANNLGEAGYQTETPCDGYKGAYINEIAARVQAEAESDGVDLTALAHQDQGLNDDGEPLGEADTEVREEFRKRAVPMMFDEIQKSMKDFRVNFDVWFHENSLYADGKVDAAIEELKSRGDIFDKDGATWFESTKHGDDKDRVIIKSNGEFAYFAADIAYYWDKRHRAENPADVAIYMLGADHHGYIGRMMAMCAAFGDEPGKNMQILIGQLVNVMKDGKPVRMSKRAGNVVTIDDLVSVVGVDAARYSLARSDYNQNFDIDLALLASHTNDNPVYYVQYAHARSKNVDRNAAVAGISYEGADLALLDTEADGEVLAALAQFPSVLATAADDRQPHKVARYLEELAATYHKWYNVERVVPMALTDPETRGDDEARKALEIAKNPEPARAAARLKLNDAVQQVIANGLDLLGVTAPEKM</sequence>
<dbReference type="FunFam" id="3.40.50.620:FF:000062">
    <property type="entry name" value="Arginine--tRNA ligase"/>
    <property type="match status" value="1"/>
</dbReference>
<dbReference type="Pfam" id="PF03485">
    <property type="entry name" value="Arg_tRNA_synt_N"/>
    <property type="match status" value="1"/>
</dbReference>
<dbReference type="InterPro" id="IPR009080">
    <property type="entry name" value="tRNAsynth_Ia_anticodon-bd"/>
</dbReference>
<accession>D6ZWL1</accession>
<keyword evidence="6 11" id="KW-0547">Nucleotide-binding</keyword>
<dbReference type="InterPro" id="IPR035684">
    <property type="entry name" value="ArgRS_core"/>
</dbReference>
<feature type="domain" description="Arginyl tRNA synthetase N-terminal" evidence="14">
    <location>
        <begin position="68"/>
        <end position="162"/>
    </location>
</feature>
<evidence type="ECO:0000256" key="2">
    <source>
        <dbReference type="ARBA" id="ARBA00005594"/>
    </source>
</evidence>
<dbReference type="GO" id="GO:0005737">
    <property type="term" value="C:cytoplasm"/>
    <property type="evidence" value="ECO:0007669"/>
    <property type="project" value="UniProtKB-SubCell"/>
</dbReference>
<keyword evidence="4 11" id="KW-0963">Cytoplasm</keyword>
<dbReference type="Pfam" id="PF00750">
    <property type="entry name" value="tRNA-synt_1d"/>
    <property type="match status" value="1"/>
</dbReference>
<evidence type="ECO:0000256" key="5">
    <source>
        <dbReference type="ARBA" id="ARBA00022598"/>
    </source>
</evidence>